<dbReference type="AlphaFoldDB" id="A0A084VZJ5"/>
<reference evidence="2" key="2">
    <citation type="submission" date="2020-05" db="UniProtKB">
        <authorList>
            <consortium name="EnsemblMetazoa"/>
        </authorList>
    </citation>
    <scope>IDENTIFICATION</scope>
</reference>
<evidence type="ECO:0000313" key="1">
    <source>
        <dbReference type="EMBL" id="KFB43389.1"/>
    </source>
</evidence>
<proteinExistence type="predicted"/>
<dbReference type="EMBL" id="KE525251">
    <property type="protein sequence ID" value="KFB43389.1"/>
    <property type="molecule type" value="Genomic_DNA"/>
</dbReference>
<keyword evidence="3" id="KW-1185">Reference proteome</keyword>
<protein>
    <submittedName>
        <fullName evidence="1 2">Uncharacterized protein</fullName>
    </submittedName>
</protein>
<dbReference type="EMBL" id="ATLV01018851">
    <property type="status" value="NOT_ANNOTATED_CDS"/>
    <property type="molecule type" value="Genomic_DNA"/>
</dbReference>
<dbReference type="Proteomes" id="UP000030765">
    <property type="component" value="Unassembled WGS sequence"/>
</dbReference>
<evidence type="ECO:0000313" key="2">
    <source>
        <dbReference type="EnsemblMetazoa" id="ASIC011185-PA"/>
    </source>
</evidence>
<sequence>MNRCEPNYLRDLKTKAEREEQKRKSCLPSHLNIQRHTVTTVPKYRGVLQQPDIGWAHDRSTIRMEIGTYRPQHIAAWHSRPLTSIT</sequence>
<dbReference type="VEuPathDB" id="VectorBase:ASIC011185"/>
<organism evidence="1">
    <name type="scientific">Anopheles sinensis</name>
    <name type="common">Mosquito</name>
    <dbReference type="NCBI Taxonomy" id="74873"/>
    <lineage>
        <taxon>Eukaryota</taxon>
        <taxon>Metazoa</taxon>
        <taxon>Ecdysozoa</taxon>
        <taxon>Arthropoda</taxon>
        <taxon>Hexapoda</taxon>
        <taxon>Insecta</taxon>
        <taxon>Pterygota</taxon>
        <taxon>Neoptera</taxon>
        <taxon>Endopterygota</taxon>
        <taxon>Diptera</taxon>
        <taxon>Nematocera</taxon>
        <taxon>Culicoidea</taxon>
        <taxon>Culicidae</taxon>
        <taxon>Anophelinae</taxon>
        <taxon>Anopheles</taxon>
    </lineage>
</organism>
<reference evidence="1 3" key="1">
    <citation type="journal article" date="2014" name="BMC Genomics">
        <title>Genome sequence of Anopheles sinensis provides insight into genetics basis of mosquito competence for malaria parasites.</title>
        <authorList>
            <person name="Zhou D."/>
            <person name="Zhang D."/>
            <person name="Ding G."/>
            <person name="Shi L."/>
            <person name="Hou Q."/>
            <person name="Ye Y."/>
            <person name="Xu Y."/>
            <person name="Zhou H."/>
            <person name="Xiong C."/>
            <person name="Li S."/>
            <person name="Yu J."/>
            <person name="Hong S."/>
            <person name="Yu X."/>
            <person name="Zou P."/>
            <person name="Chen C."/>
            <person name="Chang X."/>
            <person name="Wang W."/>
            <person name="Lv Y."/>
            <person name="Sun Y."/>
            <person name="Ma L."/>
            <person name="Shen B."/>
            <person name="Zhu C."/>
        </authorList>
    </citation>
    <scope>NUCLEOTIDE SEQUENCE [LARGE SCALE GENOMIC DNA]</scope>
</reference>
<gene>
    <name evidence="1" type="ORF">ZHAS_00011185</name>
</gene>
<name>A0A084VZJ5_ANOSI</name>
<dbReference type="EnsemblMetazoa" id="ASIC011185-RA">
    <property type="protein sequence ID" value="ASIC011185-PA"/>
    <property type="gene ID" value="ASIC011185"/>
</dbReference>
<evidence type="ECO:0000313" key="3">
    <source>
        <dbReference type="Proteomes" id="UP000030765"/>
    </source>
</evidence>
<accession>A0A084VZJ5</accession>